<dbReference type="AlphaFoldDB" id="A0A484GPH8"/>
<keyword evidence="3" id="KW-1185">Reference proteome</keyword>
<evidence type="ECO:0000256" key="1">
    <source>
        <dbReference type="SAM" id="MobiDB-lite"/>
    </source>
</evidence>
<feature type="non-terminal residue" evidence="2">
    <location>
        <position position="1"/>
    </location>
</feature>
<proteinExistence type="predicted"/>
<feature type="non-terminal residue" evidence="2">
    <location>
        <position position="103"/>
    </location>
</feature>
<gene>
    <name evidence="2" type="ORF">DBR06_SOUSAS1910061</name>
</gene>
<reference evidence="2 3" key="1">
    <citation type="journal article" date="2018" name="Genomics">
        <title>Molecular footprints of inshore aquatic adaptation in Indo-Pacific humpback dolphin (Sousa chinensis).</title>
        <authorList>
            <person name="Ming Y."/>
            <person name="Jian J."/>
            <person name="Yu F."/>
            <person name="Yu X."/>
            <person name="Wang J."/>
            <person name="Liu W."/>
        </authorList>
    </citation>
    <scope>NUCLEOTIDE SEQUENCE [LARGE SCALE GENOMIC DNA]</scope>
    <source>
        <strain evidence="2">MY-2018</strain>
        <tissue evidence="2">Skin</tissue>
    </source>
</reference>
<protein>
    <submittedName>
        <fullName evidence="2">Uncharacterized protein</fullName>
    </submittedName>
</protein>
<evidence type="ECO:0000313" key="3">
    <source>
        <dbReference type="Proteomes" id="UP000295264"/>
    </source>
</evidence>
<dbReference type="Proteomes" id="UP000295264">
    <property type="component" value="Unassembled WGS sequence"/>
</dbReference>
<sequence>RSEPAVYEAAARPSAAEHRSAARHLGSAAARPGGGGDPKWGHERLRAACPRWERWLGPAAAERSLGDGGAAATQPEAPRAGKPGSPGTWRSPGTAGTPPSPPG</sequence>
<accession>A0A484GPH8</accession>
<comment type="caution">
    <text evidence="2">The sequence shown here is derived from an EMBL/GenBank/DDBJ whole genome shotgun (WGS) entry which is preliminary data.</text>
</comment>
<name>A0A484GPH8_SOUCH</name>
<feature type="region of interest" description="Disordered" evidence="1">
    <location>
        <begin position="59"/>
        <end position="103"/>
    </location>
</feature>
<feature type="region of interest" description="Disordered" evidence="1">
    <location>
        <begin position="1"/>
        <end position="45"/>
    </location>
</feature>
<organism evidence="2 3">
    <name type="scientific">Sousa chinensis</name>
    <name type="common">Indo-pacific humpbacked dolphin</name>
    <name type="synonym">Steno chinensis</name>
    <dbReference type="NCBI Taxonomy" id="103600"/>
    <lineage>
        <taxon>Eukaryota</taxon>
        <taxon>Metazoa</taxon>
        <taxon>Chordata</taxon>
        <taxon>Craniata</taxon>
        <taxon>Vertebrata</taxon>
        <taxon>Euteleostomi</taxon>
        <taxon>Mammalia</taxon>
        <taxon>Eutheria</taxon>
        <taxon>Laurasiatheria</taxon>
        <taxon>Artiodactyla</taxon>
        <taxon>Whippomorpha</taxon>
        <taxon>Cetacea</taxon>
        <taxon>Odontoceti</taxon>
        <taxon>Delphinidae</taxon>
        <taxon>Sousa</taxon>
    </lineage>
</organism>
<dbReference type="EMBL" id="QWLN02005675">
    <property type="protein sequence ID" value="TEA37369.1"/>
    <property type="molecule type" value="Genomic_DNA"/>
</dbReference>
<evidence type="ECO:0000313" key="2">
    <source>
        <dbReference type="EMBL" id="TEA37369.1"/>
    </source>
</evidence>